<dbReference type="SUPFAM" id="SSF56601">
    <property type="entry name" value="beta-lactamase/transpeptidase-like"/>
    <property type="match status" value="1"/>
</dbReference>
<evidence type="ECO:0000256" key="13">
    <source>
        <dbReference type="ARBA" id="ARBA00049902"/>
    </source>
</evidence>
<dbReference type="InterPro" id="IPR050396">
    <property type="entry name" value="Glycosyltr_51/Transpeptidase"/>
</dbReference>
<dbReference type="GO" id="GO:0009252">
    <property type="term" value="P:peptidoglycan biosynthetic process"/>
    <property type="evidence" value="ECO:0007669"/>
    <property type="project" value="UniProtKB-KW"/>
</dbReference>
<accession>A0A928VRU4</accession>
<dbReference type="EMBL" id="JADEXN010000002">
    <property type="protein sequence ID" value="MBE9039214.1"/>
    <property type="molecule type" value="Genomic_DNA"/>
</dbReference>
<dbReference type="Pfam" id="PF00905">
    <property type="entry name" value="Transpeptidase"/>
    <property type="match status" value="1"/>
</dbReference>
<comment type="similarity">
    <text evidence="1">In the C-terminal section; belongs to the transpeptidase family.</text>
</comment>
<evidence type="ECO:0000256" key="8">
    <source>
        <dbReference type="ARBA" id="ARBA00022960"/>
    </source>
</evidence>
<evidence type="ECO:0000259" key="14">
    <source>
        <dbReference type="Pfam" id="PF00905"/>
    </source>
</evidence>
<keyword evidence="4" id="KW-0645">Protease</keyword>
<protein>
    <submittedName>
        <fullName evidence="16">Penicillin-binding protein 1A</fullName>
    </submittedName>
</protein>
<comment type="catalytic activity">
    <reaction evidence="12">
        <text>Preferential cleavage: (Ac)2-L-Lys-D-Ala-|-D-Ala. Also transpeptidation of peptidyl-alanyl moieties that are N-acyl substituents of D-alanine.</text>
        <dbReference type="EC" id="3.4.16.4"/>
    </reaction>
</comment>
<keyword evidence="3" id="KW-0121">Carboxypeptidase</keyword>
<dbReference type="InterPro" id="IPR023346">
    <property type="entry name" value="Lysozyme-like_dom_sf"/>
</dbReference>
<dbReference type="GO" id="GO:0071555">
    <property type="term" value="P:cell wall organization"/>
    <property type="evidence" value="ECO:0007669"/>
    <property type="project" value="UniProtKB-KW"/>
</dbReference>
<dbReference type="GO" id="GO:0008955">
    <property type="term" value="F:peptidoglycan glycosyltransferase activity"/>
    <property type="evidence" value="ECO:0007669"/>
    <property type="project" value="UniProtKB-EC"/>
</dbReference>
<dbReference type="Pfam" id="PF00912">
    <property type="entry name" value="Transgly"/>
    <property type="match status" value="1"/>
</dbReference>
<dbReference type="Gene3D" id="1.10.3810.10">
    <property type="entry name" value="Biosynthetic peptidoglycan transglycosylase-like"/>
    <property type="match status" value="1"/>
</dbReference>
<keyword evidence="9" id="KW-0573">Peptidoglycan synthesis</keyword>
<dbReference type="GO" id="GO:0008658">
    <property type="term" value="F:penicillin binding"/>
    <property type="evidence" value="ECO:0007669"/>
    <property type="project" value="InterPro"/>
</dbReference>
<sequence length="604" mass="66091">MLASSVVAGGLVGLAISFRNLPDVRILRSYVPTETSHIYDIDGKLLFSIHDEANREVVPLHQISDNLKLAVLAIEDSHFYLHHGINPSAVVRAFLANWEEGQTVEGASTLTMQLVKNLFLSPERAFSRKIAEAVMAIRIEQILEKNELFELYLNQVYWGHNLYGAETAARSFFFKSASELTLGEAAMMAGLIQAPEEYSPFVNYQTARERQALVLSRMVELQWISPEEAETARKQPIGLGRVTSFPTSKLPYVTEPVIQELTDRFGRDAVVKGGMRVQTTFDSALQKTVEDTAAYWHDVLYSQGIYYDYEQGQLAIAAVDPRTHFVKAMAGGYSYKASQFNRAVQARRQPGSSFKPFVYYAAFASGDYTPESIVSDSPVSYPDGDGYYSPQNYGGGFSGAISIRNALEVSLNIPAVTLGQAVGLNKVIEICRILGVKSPIDPVISLPLGAVDLTPLEMAGAFATFANDGWRSETTFIVQVTDSGGNVLLDNTPKPRLVLDPWAAASLNDVLQGVITRGTAKNANIGRPAAGKTGTTSSERDVWFVGYTPQMSVAVWAGHDDYYPLSYGSTGGQVVAPVWRDFMLKALEGEPVESFTPAGQFDPP</sequence>
<keyword evidence="6" id="KW-0808">Transferase</keyword>
<evidence type="ECO:0000256" key="5">
    <source>
        <dbReference type="ARBA" id="ARBA00022676"/>
    </source>
</evidence>
<dbReference type="GO" id="GO:0030288">
    <property type="term" value="C:outer membrane-bounded periplasmic space"/>
    <property type="evidence" value="ECO:0007669"/>
    <property type="project" value="TreeGrafter"/>
</dbReference>
<evidence type="ECO:0000256" key="10">
    <source>
        <dbReference type="ARBA" id="ARBA00023268"/>
    </source>
</evidence>
<keyword evidence="10" id="KW-0511">Multifunctional enzyme</keyword>
<keyword evidence="11" id="KW-0961">Cell wall biogenesis/degradation</keyword>
<dbReference type="NCBIfam" id="TIGR02074">
    <property type="entry name" value="PBP_1a_fam"/>
    <property type="match status" value="1"/>
</dbReference>
<dbReference type="PANTHER" id="PTHR32282">
    <property type="entry name" value="BINDING PROTEIN TRANSPEPTIDASE, PUTATIVE-RELATED"/>
    <property type="match status" value="1"/>
</dbReference>
<comment type="caution">
    <text evidence="16">The sequence shown here is derived from an EMBL/GenBank/DDBJ whole genome shotgun (WGS) entry which is preliminary data.</text>
</comment>
<evidence type="ECO:0000256" key="1">
    <source>
        <dbReference type="ARBA" id="ARBA00007090"/>
    </source>
</evidence>
<evidence type="ECO:0000313" key="16">
    <source>
        <dbReference type="EMBL" id="MBE9039214.1"/>
    </source>
</evidence>
<dbReference type="FunFam" id="1.10.3810.10:FF:000001">
    <property type="entry name" value="Penicillin-binding protein 1A"/>
    <property type="match status" value="1"/>
</dbReference>
<dbReference type="SUPFAM" id="SSF53955">
    <property type="entry name" value="Lysozyme-like"/>
    <property type="match status" value="1"/>
</dbReference>
<organism evidence="16 17">
    <name type="scientific">Zarconia navalis LEGE 11467</name>
    <dbReference type="NCBI Taxonomy" id="1828826"/>
    <lineage>
        <taxon>Bacteria</taxon>
        <taxon>Bacillati</taxon>
        <taxon>Cyanobacteriota</taxon>
        <taxon>Cyanophyceae</taxon>
        <taxon>Oscillatoriophycideae</taxon>
        <taxon>Oscillatoriales</taxon>
        <taxon>Oscillatoriales incertae sedis</taxon>
        <taxon>Zarconia</taxon>
        <taxon>Zarconia navalis</taxon>
    </lineage>
</organism>
<proteinExistence type="inferred from homology"/>
<comment type="catalytic activity">
    <reaction evidence="13">
        <text>[GlcNAc-(1-&gt;4)-Mur2Ac(oyl-L-Ala-gamma-D-Glu-L-Lys-D-Ala-D-Ala)](n)-di-trans,octa-cis-undecaprenyl diphosphate + beta-D-GlcNAc-(1-&gt;4)-Mur2Ac(oyl-L-Ala-gamma-D-Glu-L-Lys-D-Ala-D-Ala)-di-trans,octa-cis-undecaprenyl diphosphate = [GlcNAc-(1-&gt;4)-Mur2Ac(oyl-L-Ala-gamma-D-Glu-L-Lys-D-Ala-D-Ala)](n+1)-di-trans,octa-cis-undecaprenyl diphosphate + di-trans,octa-cis-undecaprenyl diphosphate + H(+)</text>
        <dbReference type="Rhea" id="RHEA:23708"/>
        <dbReference type="Rhea" id="RHEA-COMP:9602"/>
        <dbReference type="Rhea" id="RHEA-COMP:9603"/>
        <dbReference type="ChEBI" id="CHEBI:15378"/>
        <dbReference type="ChEBI" id="CHEBI:58405"/>
        <dbReference type="ChEBI" id="CHEBI:60033"/>
        <dbReference type="ChEBI" id="CHEBI:78435"/>
        <dbReference type="EC" id="2.4.99.28"/>
    </reaction>
</comment>
<evidence type="ECO:0000256" key="7">
    <source>
        <dbReference type="ARBA" id="ARBA00022801"/>
    </source>
</evidence>
<dbReference type="InterPro" id="IPR036950">
    <property type="entry name" value="PBP_transglycosylase"/>
</dbReference>
<dbReference type="InterPro" id="IPR001264">
    <property type="entry name" value="Glyco_trans_51"/>
</dbReference>
<evidence type="ECO:0000259" key="15">
    <source>
        <dbReference type="Pfam" id="PF00912"/>
    </source>
</evidence>
<feature type="domain" description="Glycosyl transferase family 51" evidence="15">
    <location>
        <begin position="43"/>
        <end position="218"/>
    </location>
</feature>
<keyword evidence="5" id="KW-0328">Glycosyltransferase</keyword>
<evidence type="ECO:0000256" key="9">
    <source>
        <dbReference type="ARBA" id="ARBA00022984"/>
    </source>
</evidence>
<feature type="domain" description="Penicillin-binding protein transpeptidase" evidence="14">
    <location>
        <begin position="315"/>
        <end position="583"/>
    </location>
</feature>
<dbReference type="Gene3D" id="3.40.710.10">
    <property type="entry name" value="DD-peptidase/beta-lactamase superfamily"/>
    <property type="match status" value="1"/>
</dbReference>
<evidence type="ECO:0000256" key="3">
    <source>
        <dbReference type="ARBA" id="ARBA00022645"/>
    </source>
</evidence>
<dbReference type="GO" id="GO:0009002">
    <property type="term" value="F:serine-type D-Ala-D-Ala carboxypeptidase activity"/>
    <property type="evidence" value="ECO:0007669"/>
    <property type="project" value="UniProtKB-EC"/>
</dbReference>
<reference evidence="16" key="1">
    <citation type="submission" date="2020-10" db="EMBL/GenBank/DDBJ databases">
        <authorList>
            <person name="Castelo-Branco R."/>
            <person name="Eusebio N."/>
            <person name="Adriana R."/>
            <person name="Vieira A."/>
            <person name="Brugerolle De Fraissinette N."/>
            <person name="Rezende De Castro R."/>
            <person name="Schneider M.P."/>
            <person name="Vasconcelos V."/>
            <person name="Leao P.N."/>
        </authorList>
    </citation>
    <scope>NUCLEOTIDE SEQUENCE</scope>
    <source>
        <strain evidence="16">LEGE 11467</strain>
    </source>
</reference>
<name>A0A928VRU4_9CYAN</name>
<evidence type="ECO:0000256" key="6">
    <source>
        <dbReference type="ARBA" id="ARBA00022679"/>
    </source>
</evidence>
<dbReference type="GO" id="GO:0008360">
    <property type="term" value="P:regulation of cell shape"/>
    <property type="evidence" value="ECO:0007669"/>
    <property type="project" value="UniProtKB-KW"/>
</dbReference>
<keyword evidence="17" id="KW-1185">Reference proteome</keyword>
<keyword evidence="7" id="KW-0378">Hydrolase</keyword>
<gene>
    <name evidence="16" type="ORF">IQ235_00190</name>
</gene>
<comment type="similarity">
    <text evidence="2">In the N-terminal section; belongs to the glycosyltransferase 51 family.</text>
</comment>
<keyword evidence="8" id="KW-0133">Cell shape</keyword>
<dbReference type="AlphaFoldDB" id="A0A928VRU4"/>
<dbReference type="GO" id="GO:0006508">
    <property type="term" value="P:proteolysis"/>
    <property type="evidence" value="ECO:0007669"/>
    <property type="project" value="UniProtKB-KW"/>
</dbReference>
<dbReference type="Proteomes" id="UP000621799">
    <property type="component" value="Unassembled WGS sequence"/>
</dbReference>
<evidence type="ECO:0000256" key="4">
    <source>
        <dbReference type="ARBA" id="ARBA00022670"/>
    </source>
</evidence>
<evidence type="ECO:0000313" key="17">
    <source>
        <dbReference type="Proteomes" id="UP000621799"/>
    </source>
</evidence>
<evidence type="ECO:0000256" key="2">
    <source>
        <dbReference type="ARBA" id="ARBA00007739"/>
    </source>
</evidence>
<evidence type="ECO:0000256" key="11">
    <source>
        <dbReference type="ARBA" id="ARBA00023316"/>
    </source>
</evidence>
<dbReference type="PANTHER" id="PTHR32282:SF33">
    <property type="entry name" value="PEPTIDOGLYCAN GLYCOSYLTRANSFERASE"/>
    <property type="match status" value="1"/>
</dbReference>
<evidence type="ECO:0000256" key="12">
    <source>
        <dbReference type="ARBA" id="ARBA00034000"/>
    </source>
</evidence>
<dbReference type="InterPro" id="IPR001460">
    <property type="entry name" value="PCN-bd_Tpept"/>
</dbReference>
<dbReference type="InterPro" id="IPR012338">
    <property type="entry name" value="Beta-lactam/transpept-like"/>
</dbReference>